<proteinExistence type="predicted"/>
<name>A0ABU7MV19_9ACTN</name>
<keyword evidence="2" id="KW-0812">Transmembrane</keyword>
<feature type="compositionally biased region" description="Pro residues" evidence="1">
    <location>
        <begin position="131"/>
        <end position="161"/>
    </location>
</feature>
<feature type="region of interest" description="Disordered" evidence="1">
    <location>
        <begin position="119"/>
        <end position="161"/>
    </location>
</feature>
<gene>
    <name evidence="3" type="ORF">V1Y59_12915</name>
</gene>
<feature type="region of interest" description="Disordered" evidence="1">
    <location>
        <begin position="1"/>
        <end position="20"/>
    </location>
</feature>
<keyword evidence="4" id="KW-1185">Reference proteome</keyword>
<keyword evidence="2" id="KW-1133">Transmembrane helix</keyword>
<reference evidence="3 4" key="1">
    <citation type="submission" date="2024-01" db="EMBL/GenBank/DDBJ databases">
        <title>Draft genome sequence of Gordonia sp. PKS22-38.</title>
        <authorList>
            <person name="Suphannarot A."/>
            <person name="Mingma R."/>
        </authorList>
    </citation>
    <scope>NUCLEOTIDE SEQUENCE [LARGE SCALE GENOMIC DNA]</scope>
    <source>
        <strain evidence="3 4">PKS22-38</strain>
    </source>
</reference>
<organism evidence="3 4">
    <name type="scientific">Gordonia prachuapensis</name>
    <dbReference type="NCBI Taxonomy" id="3115651"/>
    <lineage>
        <taxon>Bacteria</taxon>
        <taxon>Bacillati</taxon>
        <taxon>Actinomycetota</taxon>
        <taxon>Actinomycetes</taxon>
        <taxon>Mycobacteriales</taxon>
        <taxon>Gordoniaceae</taxon>
        <taxon>Gordonia</taxon>
    </lineage>
</organism>
<dbReference type="Proteomes" id="UP001335729">
    <property type="component" value="Unassembled WGS sequence"/>
</dbReference>
<feature type="transmembrane region" description="Helical" evidence="2">
    <location>
        <begin position="70"/>
        <end position="91"/>
    </location>
</feature>
<dbReference type="RefSeq" id="WP_330505357.1">
    <property type="nucleotide sequence ID" value="NZ_JAZDUE010000009.1"/>
</dbReference>
<dbReference type="EMBL" id="JAZDUE010000009">
    <property type="protein sequence ID" value="MEE4023981.1"/>
    <property type="molecule type" value="Genomic_DNA"/>
</dbReference>
<protein>
    <submittedName>
        <fullName evidence="3">Uncharacterized protein</fullName>
    </submittedName>
</protein>
<accession>A0ABU7MV19</accession>
<evidence type="ECO:0000313" key="3">
    <source>
        <dbReference type="EMBL" id="MEE4023981.1"/>
    </source>
</evidence>
<evidence type="ECO:0000256" key="2">
    <source>
        <dbReference type="SAM" id="Phobius"/>
    </source>
</evidence>
<feature type="transmembrane region" description="Helical" evidence="2">
    <location>
        <begin position="30"/>
        <end position="50"/>
    </location>
</feature>
<keyword evidence="2" id="KW-0472">Membrane</keyword>
<comment type="caution">
    <text evidence="3">The sequence shown here is derived from an EMBL/GenBank/DDBJ whole genome shotgun (WGS) entry which is preliminary data.</text>
</comment>
<evidence type="ECO:0000256" key="1">
    <source>
        <dbReference type="SAM" id="MobiDB-lite"/>
    </source>
</evidence>
<evidence type="ECO:0000313" key="4">
    <source>
        <dbReference type="Proteomes" id="UP001335729"/>
    </source>
</evidence>
<sequence>MSYPPQSGRPPTGMAPPLDPRVLRQRAGSARGGAVLLWVVVGVLLLGMLGNATRSTSEPMVSESGSAAESAGRVIGTLLIPGAAALGAIMLHRRRGRLLRQASQIEAAQQAYGYYAPGYPQPGPMAHHPQNFPPHSFPPQNQPPQPYPRYPYTPQAGPPPA</sequence>